<organism evidence="8 9">
    <name type="scientific">Rhodospirillum rubrum (strain ATCC 11170 / ATH 1.1.1 / DSM 467 / LMG 4362 / NCIMB 8255 / S1)</name>
    <dbReference type="NCBI Taxonomy" id="269796"/>
    <lineage>
        <taxon>Bacteria</taxon>
        <taxon>Pseudomonadati</taxon>
        <taxon>Pseudomonadota</taxon>
        <taxon>Alphaproteobacteria</taxon>
        <taxon>Rhodospirillales</taxon>
        <taxon>Rhodospirillaceae</taxon>
        <taxon>Rhodospirillum</taxon>
    </lineage>
</organism>
<dbReference type="PANTHER" id="PTHR32322">
    <property type="entry name" value="INNER MEMBRANE TRANSPORTER"/>
    <property type="match status" value="1"/>
</dbReference>
<feature type="transmembrane region" description="Helical" evidence="6">
    <location>
        <begin position="164"/>
        <end position="182"/>
    </location>
</feature>
<keyword evidence="5 6" id="KW-0472">Membrane</keyword>
<dbReference type="KEGG" id="rru:Rru_A3071"/>
<evidence type="ECO:0000313" key="9">
    <source>
        <dbReference type="Proteomes" id="UP000001929"/>
    </source>
</evidence>
<keyword evidence="4 6" id="KW-1133">Transmembrane helix</keyword>
<evidence type="ECO:0000256" key="2">
    <source>
        <dbReference type="ARBA" id="ARBA00007362"/>
    </source>
</evidence>
<dbReference type="InterPro" id="IPR050638">
    <property type="entry name" value="AA-Vitamin_Transporters"/>
</dbReference>
<feature type="domain" description="EamA" evidence="7">
    <location>
        <begin position="165"/>
        <end position="296"/>
    </location>
</feature>
<dbReference type="eggNOG" id="COG0697">
    <property type="taxonomic scope" value="Bacteria"/>
</dbReference>
<dbReference type="STRING" id="269796.Rru_A3071"/>
<evidence type="ECO:0000256" key="5">
    <source>
        <dbReference type="ARBA" id="ARBA00023136"/>
    </source>
</evidence>
<feature type="transmembrane region" description="Helical" evidence="6">
    <location>
        <begin position="254"/>
        <end position="274"/>
    </location>
</feature>
<dbReference type="AlphaFoldDB" id="Q2RPS9"/>
<dbReference type="GO" id="GO:0016020">
    <property type="term" value="C:membrane"/>
    <property type="evidence" value="ECO:0007669"/>
    <property type="project" value="UniProtKB-SubCell"/>
</dbReference>
<protein>
    <recommendedName>
        <fullName evidence="7">EamA domain-containing protein</fullName>
    </recommendedName>
</protein>
<evidence type="ECO:0000313" key="8">
    <source>
        <dbReference type="EMBL" id="ABC23866.1"/>
    </source>
</evidence>
<feature type="transmembrane region" description="Helical" evidence="6">
    <location>
        <begin position="286"/>
        <end position="305"/>
    </location>
</feature>
<proteinExistence type="inferred from homology"/>
<dbReference type="EMBL" id="CP000230">
    <property type="protein sequence ID" value="ABC23866.1"/>
    <property type="molecule type" value="Genomic_DNA"/>
</dbReference>
<dbReference type="InterPro" id="IPR037185">
    <property type="entry name" value="EmrE-like"/>
</dbReference>
<gene>
    <name evidence="8" type="ordered locus">Rru_A3071</name>
</gene>
<dbReference type="InterPro" id="IPR000620">
    <property type="entry name" value="EamA_dom"/>
</dbReference>
<evidence type="ECO:0000256" key="3">
    <source>
        <dbReference type="ARBA" id="ARBA00022692"/>
    </source>
</evidence>
<feature type="transmembrane region" description="Helical" evidence="6">
    <location>
        <begin position="80"/>
        <end position="101"/>
    </location>
</feature>
<accession>Q2RPS9</accession>
<keyword evidence="9" id="KW-1185">Reference proteome</keyword>
<dbReference type="SUPFAM" id="SSF103481">
    <property type="entry name" value="Multidrug resistance efflux transporter EmrE"/>
    <property type="match status" value="2"/>
</dbReference>
<feature type="transmembrane region" description="Helical" evidence="6">
    <location>
        <begin position="229"/>
        <end position="247"/>
    </location>
</feature>
<feature type="transmembrane region" description="Helical" evidence="6">
    <location>
        <begin position="107"/>
        <end position="127"/>
    </location>
</feature>
<comment type="subcellular location">
    <subcellularLocation>
        <location evidence="1">Membrane</location>
        <topology evidence="1">Multi-pass membrane protein</topology>
    </subcellularLocation>
</comment>
<reference evidence="8 9" key="1">
    <citation type="journal article" date="2011" name="Stand. Genomic Sci.">
        <title>Complete genome sequence of Rhodospirillum rubrum type strain (S1).</title>
        <authorList>
            <person name="Munk A.C."/>
            <person name="Copeland A."/>
            <person name="Lucas S."/>
            <person name="Lapidus A."/>
            <person name="Del Rio T.G."/>
            <person name="Barry K."/>
            <person name="Detter J.C."/>
            <person name="Hammon N."/>
            <person name="Israni S."/>
            <person name="Pitluck S."/>
            <person name="Brettin T."/>
            <person name="Bruce D."/>
            <person name="Han C."/>
            <person name="Tapia R."/>
            <person name="Gilna P."/>
            <person name="Schmutz J."/>
            <person name="Larimer F."/>
            <person name="Land M."/>
            <person name="Kyrpides N.C."/>
            <person name="Mavromatis K."/>
            <person name="Richardson P."/>
            <person name="Rohde M."/>
            <person name="Goker M."/>
            <person name="Klenk H.P."/>
            <person name="Zhang Y."/>
            <person name="Roberts G.P."/>
            <person name="Reslewic S."/>
            <person name="Schwartz D.C."/>
        </authorList>
    </citation>
    <scope>NUCLEOTIDE SEQUENCE [LARGE SCALE GENOMIC DNA]</scope>
    <source>
        <strain evidence="9">ATCC 11170 / ATH 1.1.1 / DSM 467 / LMG 4362 / NCIMB 8255 / S1</strain>
    </source>
</reference>
<dbReference type="Proteomes" id="UP000001929">
    <property type="component" value="Chromosome"/>
</dbReference>
<name>Q2RPS9_RHORT</name>
<dbReference type="HOGENOM" id="CLU_033863_3_1_5"/>
<feature type="domain" description="EamA" evidence="7">
    <location>
        <begin position="20"/>
        <end position="152"/>
    </location>
</feature>
<evidence type="ECO:0000256" key="1">
    <source>
        <dbReference type="ARBA" id="ARBA00004141"/>
    </source>
</evidence>
<dbReference type="RefSeq" id="WP_011390819.1">
    <property type="nucleotide sequence ID" value="NC_007643.1"/>
</dbReference>
<feature type="transmembrane region" description="Helical" evidence="6">
    <location>
        <begin position="194"/>
        <end position="217"/>
    </location>
</feature>
<comment type="similarity">
    <text evidence="2">Belongs to the EamA transporter family.</text>
</comment>
<dbReference type="Pfam" id="PF00892">
    <property type="entry name" value="EamA"/>
    <property type="match status" value="2"/>
</dbReference>
<keyword evidence="3 6" id="KW-0812">Transmembrane</keyword>
<evidence type="ECO:0000256" key="6">
    <source>
        <dbReference type="SAM" id="Phobius"/>
    </source>
</evidence>
<evidence type="ECO:0000259" key="7">
    <source>
        <dbReference type="Pfam" id="PF00892"/>
    </source>
</evidence>
<sequence>MSTPPPPPPSPSSSAATRLIGIGAALLTVLIWAGWIVATRHSVSTNLGPIDIGLLRYGVPALLLLPAWGRLGPLPRRLPAGLLAVMVIGSGAPFLLLGAMGMSLAPAGHAGALMPGTMPLWAGLIGITLMGERPGRLRLGGLVLIGLGALVLAFPVVAGGNGGLGEGVLLGAGALWAAYTHAFRRSGLSAPQAAGLVAVWSLALHLGLAAVAGTALLHLPLVDLLTQTLIQGVLSGFIAILCYGVAVRRLGATPAAAFSALVPVLAILGGWAFLGEAPTPSDLAGGTITGLGVLLATGIGPPLAARARPKA</sequence>
<dbReference type="PATRIC" id="fig|269796.9.peg.3184"/>
<evidence type="ECO:0000256" key="4">
    <source>
        <dbReference type="ARBA" id="ARBA00022989"/>
    </source>
</evidence>
<feature type="transmembrane region" description="Helical" evidence="6">
    <location>
        <begin position="139"/>
        <end position="158"/>
    </location>
</feature>
<feature type="transmembrane region" description="Helical" evidence="6">
    <location>
        <begin position="19"/>
        <end position="38"/>
    </location>
</feature>
<dbReference type="PANTHER" id="PTHR32322:SF2">
    <property type="entry name" value="EAMA DOMAIN-CONTAINING PROTEIN"/>
    <property type="match status" value="1"/>
</dbReference>
<dbReference type="EnsemblBacteria" id="ABC23866">
    <property type="protein sequence ID" value="ABC23866"/>
    <property type="gene ID" value="Rru_A3071"/>
</dbReference>